<dbReference type="EMBL" id="MEZV01000053">
    <property type="protein sequence ID" value="OGD65739.1"/>
    <property type="molecule type" value="Genomic_DNA"/>
</dbReference>
<reference evidence="1 2" key="1">
    <citation type="journal article" date="2016" name="Nat. Commun.">
        <title>Thousands of microbial genomes shed light on interconnected biogeochemical processes in an aquifer system.</title>
        <authorList>
            <person name="Anantharaman K."/>
            <person name="Brown C.T."/>
            <person name="Hug L.A."/>
            <person name="Sharon I."/>
            <person name="Castelle C.J."/>
            <person name="Probst A.J."/>
            <person name="Thomas B.C."/>
            <person name="Singh A."/>
            <person name="Wilkins M.J."/>
            <person name="Karaoz U."/>
            <person name="Brodie E.L."/>
            <person name="Williams K.H."/>
            <person name="Hubbard S.S."/>
            <person name="Banfield J.F."/>
        </authorList>
    </citation>
    <scope>NUCLEOTIDE SEQUENCE [LARGE SCALE GENOMIC DNA]</scope>
</reference>
<organism evidence="1 2">
    <name type="scientific">Candidatus Berkelbacteria bacterium RIFCSPHIGHO2_12_FULL_36_9</name>
    <dbReference type="NCBI Taxonomy" id="1797469"/>
    <lineage>
        <taxon>Bacteria</taxon>
        <taxon>Candidatus Berkelbacteria</taxon>
    </lineage>
</organism>
<comment type="caution">
    <text evidence="1">The sequence shown here is derived from an EMBL/GenBank/DDBJ whole genome shotgun (WGS) entry which is preliminary data.</text>
</comment>
<sequence>MKKDLWLKLQYLSSMSNKKSTQLTCVLDRFEDSQAVLRFDFSDHNHQELIVAKRYLPKDAKEGSVFYLELYSDQEAESRRQNLARQVLEEILKGE</sequence>
<gene>
    <name evidence="1" type="ORF">A3F08_02985</name>
</gene>
<dbReference type="Gene3D" id="6.20.120.50">
    <property type="match status" value="1"/>
</dbReference>
<accession>A0A1F5EE64</accession>
<dbReference type="AlphaFoldDB" id="A0A1F5EE64"/>
<protein>
    <recommendedName>
        <fullName evidence="3">DUF3006 domain-containing protein</fullName>
    </recommendedName>
</protein>
<dbReference type="InterPro" id="IPR021377">
    <property type="entry name" value="DUF3006"/>
</dbReference>
<proteinExistence type="predicted"/>
<evidence type="ECO:0000313" key="1">
    <source>
        <dbReference type="EMBL" id="OGD65739.1"/>
    </source>
</evidence>
<name>A0A1F5EE64_9BACT</name>
<dbReference type="Pfam" id="PF11213">
    <property type="entry name" value="DUF3006"/>
    <property type="match status" value="1"/>
</dbReference>
<evidence type="ECO:0008006" key="3">
    <source>
        <dbReference type="Google" id="ProtNLM"/>
    </source>
</evidence>
<evidence type="ECO:0000313" key="2">
    <source>
        <dbReference type="Proteomes" id="UP000176451"/>
    </source>
</evidence>
<dbReference type="Proteomes" id="UP000176451">
    <property type="component" value="Unassembled WGS sequence"/>
</dbReference>